<dbReference type="EMBL" id="RKHR01000005">
    <property type="protein sequence ID" value="ROS00225.1"/>
    <property type="molecule type" value="Genomic_DNA"/>
</dbReference>
<dbReference type="RefSeq" id="WP_123713199.1">
    <property type="nucleotide sequence ID" value="NZ_RKHR01000005.1"/>
</dbReference>
<dbReference type="Gene3D" id="1.10.10.10">
    <property type="entry name" value="Winged helix-like DNA-binding domain superfamily/Winged helix DNA-binding domain"/>
    <property type="match status" value="1"/>
</dbReference>
<dbReference type="InterPro" id="IPR011990">
    <property type="entry name" value="TPR-like_helical_dom_sf"/>
</dbReference>
<evidence type="ECO:0000256" key="3">
    <source>
        <dbReference type="ARBA" id="ARBA00023163"/>
    </source>
</evidence>
<feature type="domain" description="Ig-like" evidence="5">
    <location>
        <begin position="9"/>
        <end position="95"/>
    </location>
</feature>
<dbReference type="SUPFAM" id="SSF46894">
    <property type="entry name" value="C-terminal effector domain of the bipartite response regulators"/>
    <property type="match status" value="1"/>
</dbReference>
<dbReference type="Pfam" id="PF17874">
    <property type="entry name" value="TPR_MalT"/>
    <property type="match status" value="1"/>
</dbReference>
<evidence type="ECO:0000259" key="5">
    <source>
        <dbReference type="PROSITE" id="PS50835"/>
    </source>
</evidence>
<evidence type="ECO:0000313" key="7">
    <source>
        <dbReference type="Proteomes" id="UP000275394"/>
    </source>
</evidence>
<dbReference type="InterPro" id="IPR000792">
    <property type="entry name" value="Tscrpt_reg_LuxR_C"/>
</dbReference>
<evidence type="ECO:0000256" key="2">
    <source>
        <dbReference type="ARBA" id="ARBA00023125"/>
    </source>
</evidence>
<dbReference type="PROSITE" id="PS50835">
    <property type="entry name" value="IG_LIKE"/>
    <property type="match status" value="1"/>
</dbReference>
<feature type="domain" description="HTH luxR-type" evidence="4">
    <location>
        <begin position="845"/>
        <end position="910"/>
    </location>
</feature>
<evidence type="ECO:0000256" key="1">
    <source>
        <dbReference type="ARBA" id="ARBA00023015"/>
    </source>
</evidence>
<dbReference type="PANTHER" id="PTHR44688:SF16">
    <property type="entry name" value="DNA-BINDING TRANSCRIPTIONAL ACTIVATOR DEVR_DOSR"/>
    <property type="match status" value="1"/>
</dbReference>
<dbReference type="GO" id="GO:0003677">
    <property type="term" value="F:DNA binding"/>
    <property type="evidence" value="ECO:0007669"/>
    <property type="project" value="UniProtKB-KW"/>
</dbReference>
<dbReference type="SMART" id="SM00421">
    <property type="entry name" value="HTH_LUXR"/>
    <property type="match status" value="1"/>
</dbReference>
<reference evidence="6 7" key="1">
    <citation type="submission" date="2018-11" db="EMBL/GenBank/DDBJ databases">
        <title>Genomic Encyclopedia of Type Strains, Phase IV (KMG-IV): sequencing the most valuable type-strain genomes for metagenomic binning, comparative biology and taxonomic classification.</title>
        <authorList>
            <person name="Goeker M."/>
        </authorList>
    </citation>
    <scope>NUCLEOTIDE SEQUENCE [LARGE SCALE GENOMIC DNA]</scope>
    <source>
        <strain evidence="6 7">DSM 100316</strain>
    </source>
</reference>
<keyword evidence="7" id="KW-1185">Reference proteome</keyword>
<accession>A0A3N2DLJ2</accession>
<dbReference type="Gene3D" id="3.40.50.300">
    <property type="entry name" value="P-loop containing nucleotide triphosphate hydrolases"/>
    <property type="match status" value="1"/>
</dbReference>
<dbReference type="PROSITE" id="PS00622">
    <property type="entry name" value="HTH_LUXR_1"/>
    <property type="match status" value="1"/>
</dbReference>
<dbReference type="PRINTS" id="PR00038">
    <property type="entry name" value="HTHLUXR"/>
</dbReference>
<dbReference type="InterPro" id="IPR059106">
    <property type="entry name" value="WHD_MalT"/>
</dbReference>
<dbReference type="InterPro" id="IPR007110">
    <property type="entry name" value="Ig-like_dom"/>
</dbReference>
<dbReference type="InterPro" id="IPR036388">
    <property type="entry name" value="WH-like_DNA-bd_sf"/>
</dbReference>
<keyword evidence="2" id="KW-0238">DNA-binding</keyword>
<dbReference type="AlphaFoldDB" id="A0A3N2DLJ2"/>
<dbReference type="InterPro" id="IPR016032">
    <property type="entry name" value="Sig_transdc_resp-reg_C-effctor"/>
</dbReference>
<keyword evidence="3" id="KW-0804">Transcription</keyword>
<dbReference type="GO" id="GO:0006355">
    <property type="term" value="P:regulation of DNA-templated transcription"/>
    <property type="evidence" value="ECO:0007669"/>
    <property type="project" value="InterPro"/>
</dbReference>
<dbReference type="CDD" id="cd06170">
    <property type="entry name" value="LuxR_C_like"/>
    <property type="match status" value="1"/>
</dbReference>
<keyword evidence="1" id="KW-0805">Transcription regulation</keyword>
<dbReference type="PROSITE" id="PS50043">
    <property type="entry name" value="HTH_LUXR_2"/>
    <property type="match status" value="1"/>
</dbReference>
<evidence type="ECO:0000259" key="4">
    <source>
        <dbReference type="PROSITE" id="PS50043"/>
    </source>
</evidence>
<proteinExistence type="predicted"/>
<gene>
    <name evidence="6" type="ORF">EDC56_2863</name>
</gene>
<dbReference type="InterPro" id="IPR041617">
    <property type="entry name" value="TPR_MalT"/>
</dbReference>
<name>A0A3N2DLJ2_9GAMM</name>
<dbReference type="InterPro" id="IPR027417">
    <property type="entry name" value="P-loop_NTPase"/>
</dbReference>
<dbReference type="OrthoDB" id="1123107at2"/>
<sequence>MLKTKLYTPRASLHAVERPQLNKQLAAAAHNSVSIVCAPAGYGKTTAVASWLRAREEATAWLSLDAYDDEPYRFWHYLCAALQTIDNSLAQKATSLLDSYQQVTKSFDADEVLTLLINDLVDYLEADNTPEHIYFALDDYHHIRNESIHRSMAFLLKYIPHGMHIILCTRQQPKIELLQMRGAGRLVEIGPNELSFNLLESEQLLNSHYQLALADSGIDELLRRTEGWPAGLSLAAISLQSSNNPSVDAITNFSGSYQVLSDYLMSEVFECQSEEVQQFLLLGSALPRLCSSLCDCAFGIDYSAIMIEQLVRNNLFIVPLGESHNWFRYHDLLREFLLQRLQRQRPADYLPMLRRAAQWFEQHDYPDEAVTLLIKAEDWSQAIAMIIRLSTALVKRGARHLLNDWCNRLPKDLVDDNPKLLLLQMKGLPESEQLLHSPRLLQRAQQLIDSSSPKETTNDNPRDNDALRAEIFLNGAILARFTLKMDQMQELLERAEPLIPTENITLRGQFLRENAINHYMRGDLNKAVPLIEESIAFGRRHDAIDNVIISLCYLITTEVIRGDFTNAQAHRDSVRRWMHQHNHISHPLANSYDRCAIELLREQHQLEEAGVLSKAQQAENYSAHIMPHSVQQHSLNYLYCRTLLSMHAYAEAETMVSAMEASPWILWSYGGASVAATRARLAHMRGHYDDAWHWAEQQQQRLLASEKFADEEDQLILARIYRHRGLHQPCLDLCEGIAQRATPNGRIGRAVCSNIISALVLADQGNTDSAMQHFAGALHRARAHGFVSLFLDEGEACIHLLRRAIENGIESGYCERILQQRQSYNPTTTPVPKLLSIAVDAEQNVAAELSLLSRREREILTFLQQGYSNKLISETLFISLSTVKTHLSNIYRKLEVKSRTQALRKISAAPLVQVV</sequence>
<dbReference type="SUPFAM" id="SSF48452">
    <property type="entry name" value="TPR-like"/>
    <property type="match status" value="1"/>
</dbReference>
<dbReference type="Pfam" id="PF25873">
    <property type="entry name" value="WHD_MalT"/>
    <property type="match status" value="1"/>
</dbReference>
<evidence type="ECO:0000313" key="6">
    <source>
        <dbReference type="EMBL" id="ROS00225.1"/>
    </source>
</evidence>
<organism evidence="6 7">
    <name type="scientific">Sinobacterium caligoides</name>
    <dbReference type="NCBI Taxonomy" id="933926"/>
    <lineage>
        <taxon>Bacteria</taxon>
        <taxon>Pseudomonadati</taxon>
        <taxon>Pseudomonadota</taxon>
        <taxon>Gammaproteobacteria</taxon>
        <taxon>Cellvibrionales</taxon>
        <taxon>Spongiibacteraceae</taxon>
        <taxon>Sinobacterium</taxon>
    </lineage>
</organism>
<dbReference type="SUPFAM" id="SSF52540">
    <property type="entry name" value="P-loop containing nucleoside triphosphate hydrolases"/>
    <property type="match status" value="1"/>
</dbReference>
<comment type="caution">
    <text evidence="6">The sequence shown here is derived from an EMBL/GenBank/DDBJ whole genome shotgun (WGS) entry which is preliminary data.</text>
</comment>
<protein>
    <submittedName>
        <fullName evidence="6">ATP/maltotriose-dependent transcriptional regulator MalT</fullName>
    </submittedName>
</protein>
<dbReference type="Proteomes" id="UP000275394">
    <property type="component" value="Unassembled WGS sequence"/>
</dbReference>
<dbReference type="Gene3D" id="1.25.40.10">
    <property type="entry name" value="Tetratricopeptide repeat domain"/>
    <property type="match status" value="1"/>
</dbReference>
<dbReference type="PANTHER" id="PTHR44688">
    <property type="entry name" value="DNA-BINDING TRANSCRIPTIONAL ACTIVATOR DEVR_DOSR"/>
    <property type="match status" value="1"/>
</dbReference>
<dbReference type="Pfam" id="PF00196">
    <property type="entry name" value="GerE"/>
    <property type="match status" value="1"/>
</dbReference>